<reference evidence="1 2" key="1">
    <citation type="journal article" date="2008" name="Biol. Direct">
        <title>Complete genome sequence of the extremely acidophilic methanotroph isolate V4, Methylacidiphilum infernorum, a representative of the bacterial phylum Verrucomicrobia.</title>
        <authorList>
            <person name="Hou S."/>
            <person name="Makarova K.S."/>
            <person name="Saw J.H."/>
            <person name="Senin P."/>
            <person name="Ly B.V."/>
            <person name="Zhou Z."/>
            <person name="Ren Y."/>
            <person name="Wang J."/>
            <person name="Galperin M.Y."/>
            <person name="Omelchenko M.V."/>
            <person name="Wolf Y.I."/>
            <person name="Yutin N."/>
            <person name="Koonin E.V."/>
            <person name="Stott M.B."/>
            <person name="Mountain B.W."/>
            <person name="Crowe M.A."/>
            <person name="Smirnova A.V."/>
            <person name="Dunfield P.F."/>
            <person name="Feng L."/>
            <person name="Wang L."/>
            <person name="Alam M."/>
        </authorList>
    </citation>
    <scope>NUCLEOTIDE SEQUENCE [LARGE SCALE GENOMIC DNA]</scope>
    <source>
        <strain evidence="2">Isolate V4</strain>
    </source>
</reference>
<evidence type="ECO:0000313" key="1">
    <source>
        <dbReference type="EMBL" id="ACD84220.1"/>
    </source>
</evidence>
<proteinExistence type="predicted"/>
<dbReference type="AlphaFoldDB" id="B3DZN5"/>
<dbReference type="EMBL" id="CP000975">
    <property type="protein sequence ID" value="ACD84220.1"/>
    <property type="molecule type" value="Genomic_DNA"/>
</dbReference>
<dbReference type="KEGG" id="min:Minf_2166"/>
<accession>B3DZN5</accession>
<dbReference type="Proteomes" id="UP000009149">
    <property type="component" value="Chromosome"/>
</dbReference>
<protein>
    <submittedName>
        <fullName evidence="1">Uncharacterized protein</fullName>
    </submittedName>
</protein>
<name>B3DZN5_METI4</name>
<sequence length="30" mass="3713">MLGLLDKEKNRKRIKRLNLFILFDSPRIKR</sequence>
<gene>
    <name evidence="1" type="ordered locus">Minf_2166</name>
</gene>
<dbReference type="STRING" id="481448.Minf_2166"/>
<dbReference type="HOGENOM" id="CLU_3404349_0_0_0"/>
<evidence type="ECO:0000313" key="2">
    <source>
        <dbReference type="Proteomes" id="UP000009149"/>
    </source>
</evidence>
<organism evidence="1 2">
    <name type="scientific">Methylacidiphilum infernorum (isolate V4)</name>
    <name type="common">Methylokorus infernorum (strain V4)</name>
    <dbReference type="NCBI Taxonomy" id="481448"/>
    <lineage>
        <taxon>Bacteria</taxon>
        <taxon>Pseudomonadati</taxon>
        <taxon>Verrucomicrobiota</taxon>
        <taxon>Methylacidiphilae</taxon>
        <taxon>Methylacidiphilales</taxon>
        <taxon>Methylacidiphilaceae</taxon>
        <taxon>Methylacidiphilum (ex Ratnadevi et al. 2023)</taxon>
    </lineage>
</organism>